<sequence>MVRIFLALAIIFSSFGYANQDPTAPLGWQAPKTTTQKQIKKKAVAPVPTLQSIICAEGATCYAILNDKVVEKGKYIQGYLANRIEPEFVDLIKSGKKWRLELFPSDIKH</sequence>
<dbReference type="EMBL" id="BSNX01000011">
    <property type="protein sequence ID" value="GLQ72055.1"/>
    <property type="molecule type" value="Genomic_DNA"/>
</dbReference>
<accession>A0AAV5NN48</accession>
<evidence type="ECO:0000313" key="3">
    <source>
        <dbReference type="Proteomes" id="UP001156690"/>
    </source>
</evidence>
<evidence type="ECO:0000256" key="1">
    <source>
        <dbReference type="SAM" id="SignalP"/>
    </source>
</evidence>
<feature type="signal peptide" evidence="1">
    <location>
        <begin position="1"/>
        <end position="18"/>
    </location>
</feature>
<feature type="chain" id="PRO_5043528942" evidence="1">
    <location>
        <begin position="19"/>
        <end position="109"/>
    </location>
</feature>
<reference evidence="3" key="1">
    <citation type="journal article" date="2019" name="Int. J. Syst. Evol. Microbiol.">
        <title>The Global Catalogue of Microorganisms (GCM) 10K type strain sequencing project: providing services to taxonomists for standard genome sequencing and annotation.</title>
        <authorList>
            <consortium name="The Broad Institute Genomics Platform"/>
            <consortium name="The Broad Institute Genome Sequencing Center for Infectious Disease"/>
            <person name="Wu L."/>
            <person name="Ma J."/>
        </authorList>
    </citation>
    <scope>NUCLEOTIDE SEQUENCE [LARGE SCALE GENOMIC DNA]</scope>
    <source>
        <strain evidence="3">NBRC 15640</strain>
    </source>
</reference>
<name>A0AAV5NN48_9VIBR</name>
<comment type="caution">
    <text evidence="2">The sequence shown here is derived from an EMBL/GenBank/DDBJ whole genome shotgun (WGS) entry which is preliminary data.</text>
</comment>
<gene>
    <name evidence="2" type="ORF">GCM10007932_14150</name>
</gene>
<dbReference type="AlphaFoldDB" id="A0AAV5NN48"/>
<keyword evidence="3" id="KW-1185">Reference proteome</keyword>
<evidence type="ECO:0000313" key="2">
    <source>
        <dbReference type="EMBL" id="GLQ72055.1"/>
    </source>
</evidence>
<organism evidence="2 3">
    <name type="scientific">Vibrio penaeicida</name>
    <dbReference type="NCBI Taxonomy" id="104609"/>
    <lineage>
        <taxon>Bacteria</taxon>
        <taxon>Pseudomonadati</taxon>
        <taxon>Pseudomonadota</taxon>
        <taxon>Gammaproteobacteria</taxon>
        <taxon>Vibrionales</taxon>
        <taxon>Vibrionaceae</taxon>
        <taxon>Vibrio</taxon>
    </lineage>
</organism>
<keyword evidence="1" id="KW-0732">Signal</keyword>
<dbReference type="Proteomes" id="UP001156690">
    <property type="component" value="Unassembled WGS sequence"/>
</dbReference>
<dbReference type="RefSeq" id="WP_126608002.1">
    <property type="nucleotide sequence ID" value="NZ_AP025144.1"/>
</dbReference>
<proteinExistence type="predicted"/>
<protein>
    <submittedName>
        <fullName evidence="2">MSHA biogenesis protein MshK</fullName>
    </submittedName>
</protein>